<gene>
    <name evidence="2" type="ORF">g.48438</name>
</gene>
<reference evidence="2" key="1">
    <citation type="submission" date="2015-11" db="EMBL/GenBank/DDBJ databases">
        <title>De novo transcriptome assembly of four potential Pierce s Disease insect vectors from Arizona vineyards.</title>
        <authorList>
            <person name="Tassone E.E."/>
        </authorList>
    </citation>
    <scope>NUCLEOTIDE SEQUENCE</scope>
</reference>
<sequence length="621" mass="70058">LCTDVKPLTVSLIRISDDTIRDWSKKPDNENLTVPVQSQSNLNSSSTNPVVTKRKRGRPPRYQTTGSSNLEAIPVINNPNPENAISERCFGKETGSRNENLHKNTIGVKCGVAERLKIISKKIAEKIFYNNESSPDFESRQTVDNEPSLSLENQNQIMSVMCSVLPKYSQKGIAGISTTDENAYREVLSVQKKCAFVIDYLKSYLDVFDEKMFRGVIPISTELLKLCLNDLNEALLRIKRADRLKLAKSKEKEIQLAKQWFLKSLLQHGEKFYSWFNTVVYKIGKTKSSNALLTTFIFFLSGSLYKEDPNLKGQMHRIRRMIMFMSRILKKEHDSFVWQVLVKSDDEYELDLGLLIKILKYFEKQKYVSVPNDFLSFYDHRESTHDEQCSNESDLITDIVSESLNLSLSAASCFPIPVSEPSTFLSGQVDENLVERSTKTRSSSKSIYPTKLAEITAQFIEAIQSENQCNSKRIEEKLDHILNVLSGSSEVQGVPSLQTLSAGKTSSCDVSNTESLPKNATTPGEENWAVRSKDNAQNENHVTALSHSLGDNQSILTTLLEDDHAGLNSLFECYEKSTSSRTVLVKSEPLDEQDVSESYQETVHVDPVLPSHFISVKEEPE</sequence>
<feature type="region of interest" description="Disordered" evidence="1">
    <location>
        <begin position="26"/>
        <end position="66"/>
    </location>
</feature>
<protein>
    <submittedName>
        <fullName evidence="2">Uncharacterized protein</fullName>
    </submittedName>
</protein>
<organism evidence="2">
    <name type="scientific">Graphocephala atropunctata</name>
    <dbReference type="NCBI Taxonomy" id="36148"/>
    <lineage>
        <taxon>Eukaryota</taxon>
        <taxon>Metazoa</taxon>
        <taxon>Ecdysozoa</taxon>
        <taxon>Arthropoda</taxon>
        <taxon>Hexapoda</taxon>
        <taxon>Insecta</taxon>
        <taxon>Pterygota</taxon>
        <taxon>Neoptera</taxon>
        <taxon>Paraneoptera</taxon>
        <taxon>Hemiptera</taxon>
        <taxon>Auchenorrhyncha</taxon>
        <taxon>Membracoidea</taxon>
        <taxon>Cicadellidae</taxon>
        <taxon>Cicadellinae</taxon>
        <taxon>Cicadellini</taxon>
        <taxon>Graphocephala</taxon>
    </lineage>
</organism>
<evidence type="ECO:0000313" key="2">
    <source>
        <dbReference type="EMBL" id="JAT20766.1"/>
    </source>
</evidence>
<dbReference type="EMBL" id="GEBQ01019211">
    <property type="protein sequence ID" value="JAT20766.1"/>
    <property type="molecule type" value="Transcribed_RNA"/>
</dbReference>
<feature type="non-terminal residue" evidence="2">
    <location>
        <position position="1"/>
    </location>
</feature>
<proteinExistence type="predicted"/>
<dbReference type="AlphaFoldDB" id="A0A1B6LAS4"/>
<evidence type="ECO:0000256" key="1">
    <source>
        <dbReference type="SAM" id="MobiDB-lite"/>
    </source>
</evidence>
<name>A0A1B6LAS4_9HEMI</name>
<feature type="compositionally biased region" description="Polar residues" evidence="1">
    <location>
        <begin position="502"/>
        <end position="524"/>
    </location>
</feature>
<feature type="region of interest" description="Disordered" evidence="1">
    <location>
        <begin position="502"/>
        <end position="526"/>
    </location>
</feature>
<accession>A0A1B6LAS4</accession>
<feature type="compositionally biased region" description="Low complexity" evidence="1">
    <location>
        <begin position="37"/>
        <end position="46"/>
    </location>
</feature>